<name>A0A7N0V1F5_KALFE</name>
<feature type="region of interest" description="Disordered" evidence="1">
    <location>
        <begin position="1"/>
        <end position="62"/>
    </location>
</feature>
<dbReference type="Proteomes" id="UP000594263">
    <property type="component" value="Unplaced"/>
</dbReference>
<evidence type="ECO:0000256" key="1">
    <source>
        <dbReference type="SAM" id="MobiDB-lite"/>
    </source>
</evidence>
<protein>
    <submittedName>
        <fullName evidence="2">Uncharacterized protein</fullName>
    </submittedName>
</protein>
<feature type="compositionally biased region" description="Polar residues" evidence="1">
    <location>
        <begin position="34"/>
        <end position="48"/>
    </location>
</feature>
<reference evidence="2" key="1">
    <citation type="submission" date="2021-01" db="UniProtKB">
        <authorList>
            <consortium name="EnsemblPlants"/>
        </authorList>
    </citation>
    <scope>IDENTIFICATION</scope>
</reference>
<feature type="compositionally biased region" description="Polar residues" evidence="1">
    <location>
        <begin position="1"/>
        <end position="22"/>
    </location>
</feature>
<evidence type="ECO:0000313" key="2">
    <source>
        <dbReference type="EnsemblPlants" id="Kaladp0095s0270.1.v1.1"/>
    </source>
</evidence>
<accession>A0A7N0V1F5</accession>
<evidence type="ECO:0000313" key="3">
    <source>
        <dbReference type="Proteomes" id="UP000594263"/>
    </source>
</evidence>
<proteinExistence type="predicted"/>
<organism evidence="2 3">
    <name type="scientific">Kalanchoe fedtschenkoi</name>
    <name type="common">Lavender scallops</name>
    <name type="synonym">South American air plant</name>
    <dbReference type="NCBI Taxonomy" id="63787"/>
    <lineage>
        <taxon>Eukaryota</taxon>
        <taxon>Viridiplantae</taxon>
        <taxon>Streptophyta</taxon>
        <taxon>Embryophyta</taxon>
        <taxon>Tracheophyta</taxon>
        <taxon>Spermatophyta</taxon>
        <taxon>Magnoliopsida</taxon>
        <taxon>eudicotyledons</taxon>
        <taxon>Gunneridae</taxon>
        <taxon>Pentapetalae</taxon>
        <taxon>Saxifragales</taxon>
        <taxon>Crassulaceae</taxon>
        <taxon>Kalanchoe</taxon>
    </lineage>
</organism>
<sequence length="95" mass="10124">MSSVPSSSDESLTGAQIGYNGSNKRDVNSDAFINETQVVNNKDSSSCHSDGLDEKHPSRNGLLVHMDGDGAQRWIPDCEASLKPNKASCSDLVSL</sequence>
<dbReference type="Gramene" id="Kaladp0095s0270.1.v1.1">
    <property type="protein sequence ID" value="Kaladp0095s0270.1.v1.1"/>
    <property type="gene ID" value="Kaladp0095s0270.v1.1"/>
</dbReference>
<dbReference type="EnsemblPlants" id="Kaladp0095s0270.1.v1.1">
    <property type="protein sequence ID" value="Kaladp0095s0270.1.v1.1"/>
    <property type="gene ID" value="Kaladp0095s0270.v1.1"/>
</dbReference>
<keyword evidence="3" id="KW-1185">Reference proteome</keyword>
<dbReference type="AlphaFoldDB" id="A0A7N0V1F5"/>